<dbReference type="Proteomes" id="UP000002705">
    <property type="component" value="Chromosome 3"/>
</dbReference>
<dbReference type="SUPFAM" id="SSF46689">
    <property type="entry name" value="Homeodomain-like"/>
    <property type="match status" value="2"/>
</dbReference>
<dbReference type="SMART" id="SM00342">
    <property type="entry name" value="HTH_ARAC"/>
    <property type="match status" value="1"/>
</dbReference>
<keyword evidence="2" id="KW-0238">DNA-binding</keyword>
<dbReference type="HOGENOM" id="CLU_000445_81_0_4"/>
<dbReference type="AlphaFoldDB" id="Q39LN2"/>
<accession>Q39LN2</accession>
<sequence length="310" mass="33972">MDPLSDVLSLLQPRSQYYAGLDAAGAWSFDFPPHEGVKFAALMRGTCWGVSDDLEHPIRFDEGDCFLLNRGSRFVLSSDPALPPQNAEHLMDAITHNQVALHNGGGEVLLVCGHFVFSGNHAAVLFDALPHIINIPRASSQAEVLRWSLDQLVAELHTPQPGGVLMSTYLAHVMLVQVLRLFLGTSNALPKGWFLALTDRHISLAIGAMHAQPDRAWTLEELAEVALISRTVFAQRFKALVGSTAMDYLARWRMLMAAGRLRDGSENVASIAFSLGYKSESSFSAAFKRIMSCSPTQYRRQSQVAADAGH</sequence>
<dbReference type="InterPro" id="IPR020449">
    <property type="entry name" value="Tscrpt_reg_AraC-type_HTH"/>
</dbReference>
<evidence type="ECO:0000313" key="6">
    <source>
        <dbReference type="Proteomes" id="UP000002705"/>
    </source>
</evidence>
<dbReference type="InterPro" id="IPR032783">
    <property type="entry name" value="AraC_lig"/>
</dbReference>
<keyword evidence="3" id="KW-0804">Transcription</keyword>
<feature type="domain" description="HTH araC/xylS-type" evidence="4">
    <location>
        <begin position="203"/>
        <end position="301"/>
    </location>
</feature>
<name>Q39LN2_BURL3</name>
<dbReference type="PANTHER" id="PTHR46796">
    <property type="entry name" value="HTH-TYPE TRANSCRIPTIONAL ACTIVATOR RHAS-RELATED"/>
    <property type="match status" value="1"/>
</dbReference>
<dbReference type="KEGG" id="bur:Bcep18194_C7590"/>
<dbReference type="GO" id="GO:0043565">
    <property type="term" value="F:sequence-specific DNA binding"/>
    <property type="evidence" value="ECO:0007669"/>
    <property type="project" value="InterPro"/>
</dbReference>
<dbReference type="Pfam" id="PF12833">
    <property type="entry name" value="HTH_18"/>
    <property type="match status" value="1"/>
</dbReference>
<dbReference type="RefSeq" id="WP_011350276.1">
    <property type="nucleotide sequence ID" value="NC_007509.1"/>
</dbReference>
<dbReference type="PANTHER" id="PTHR46796:SF7">
    <property type="entry name" value="ARAC FAMILY TRANSCRIPTIONAL REGULATOR"/>
    <property type="match status" value="1"/>
</dbReference>
<evidence type="ECO:0000313" key="5">
    <source>
        <dbReference type="EMBL" id="ABB06634.1"/>
    </source>
</evidence>
<dbReference type="InterPro" id="IPR018060">
    <property type="entry name" value="HTH_AraC"/>
</dbReference>
<evidence type="ECO:0000256" key="3">
    <source>
        <dbReference type="ARBA" id="ARBA00023163"/>
    </source>
</evidence>
<dbReference type="PROSITE" id="PS00041">
    <property type="entry name" value="HTH_ARAC_FAMILY_1"/>
    <property type="match status" value="1"/>
</dbReference>
<dbReference type="InterPro" id="IPR050204">
    <property type="entry name" value="AraC_XylS_family_regulators"/>
</dbReference>
<dbReference type="GO" id="GO:0003700">
    <property type="term" value="F:DNA-binding transcription factor activity"/>
    <property type="evidence" value="ECO:0007669"/>
    <property type="project" value="InterPro"/>
</dbReference>
<evidence type="ECO:0000256" key="2">
    <source>
        <dbReference type="ARBA" id="ARBA00023125"/>
    </source>
</evidence>
<dbReference type="InterPro" id="IPR009057">
    <property type="entry name" value="Homeodomain-like_sf"/>
</dbReference>
<dbReference type="Gene3D" id="1.10.10.60">
    <property type="entry name" value="Homeodomain-like"/>
    <property type="match status" value="2"/>
</dbReference>
<evidence type="ECO:0000256" key="1">
    <source>
        <dbReference type="ARBA" id="ARBA00023015"/>
    </source>
</evidence>
<dbReference type="PRINTS" id="PR00032">
    <property type="entry name" value="HTHARAC"/>
</dbReference>
<dbReference type="PROSITE" id="PS01124">
    <property type="entry name" value="HTH_ARAC_FAMILY_2"/>
    <property type="match status" value="1"/>
</dbReference>
<dbReference type="InterPro" id="IPR018062">
    <property type="entry name" value="HTH_AraC-typ_CS"/>
</dbReference>
<evidence type="ECO:0000259" key="4">
    <source>
        <dbReference type="PROSITE" id="PS01124"/>
    </source>
</evidence>
<dbReference type="PATRIC" id="fig|482957.22.peg.8201"/>
<dbReference type="Pfam" id="PF12852">
    <property type="entry name" value="Cupin_6"/>
    <property type="match status" value="1"/>
</dbReference>
<proteinExistence type="predicted"/>
<gene>
    <name evidence="5" type="ordered locus">Bcep18194_C7590</name>
</gene>
<keyword evidence="1" id="KW-0805">Transcription regulation</keyword>
<dbReference type="GeneID" id="45092943"/>
<protein>
    <submittedName>
        <fullName evidence="5">Transcriptional regulator, AraC family</fullName>
    </submittedName>
</protein>
<keyword evidence="6" id="KW-1185">Reference proteome</keyword>
<organism evidence="5 6">
    <name type="scientific">Burkholderia lata (strain ATCC 17760 / DSM 23089 / LMG 22485 / NCIMB 9086 / R18194 / 383)</name>
    <dbReference type="NCBI Taxonomy" id="482957"/>
    <lineage>
        <taxon>Bacteria</taxon>
        <taxon>Pseudomonadati</taxon>
        <taxon>Pseudomonadota</taxon>
        <taxon>Betaproteobacteria</taxon>
        <taxon>Burkholderiales</taxon>
        <taxon>Burkholderiaceae</taxon>
        <taxon>Burkholderia</taxon>
        <taxon>Burkholderia cepacia complex</taxon>
    </lineage>
</organism>
<reference evidence="5" key="1">
    <citation type="submission" date="2009-01" db="EMBL/GenBank/DDBJ databases">
        <title>Complete sequence of chromosome 3 of Burkholderia sp. 383.</title>
        <authorList>
            <consortium name="US DOE Joint Genome Institute"/>
            <person name="Copeland A."/>
            <person name="Lucas S."/>
            <person name="Lapidus A."/>
            <person name="Barry K."/>
            <person name="Detter J.C."/>
            <person name="Glavina T."/>
            <person name="Hammon N."/>
            <person name="Israni S."/>
            <person name="Pitluck S."/>
            <person name="Chain P."/>
            <person name="Malfatti S."/>
            <person name="Shin M."/>
            <person name="Vergez L."/>
            <person name="Schmutz J."/>
            <person name="Larimer F."/>
            <person name="Land M."/>
            <person name="Kyrpides N."/>
            <person name="Lykidis A."/>
            <person name="Richardson P."/>
        </authorList>
    </citation>
    <scope>NUCLEOTIDE SEQUENCE</scope>
    <source>
        <strain evidence="5">383</strain>
    </source>
</reference>
<dbReference type="EMBL" id="CP000150">
    <property type="protein sequence ID" value="ABB06634.1"/>
    <property type="molecule type" value="Genomic_DNA"/>
</dbReference>